<dbReference type="Pfam" id="PF06764">
    <property type="entry name" value="DUF1223"/>
    <property type="match status" value="1"/>
</dbReference>
<dbReference type="AlphaFoldDB" id="A0A3A6U2C6"/>
<dbReference type="EMBL" id="QYYH01000030">
    <property type="protein sequence ID" value="RJY18183.1"/>
    <property type="molecule type" value="Genomic_DNA"/>
</dbReference>
<proteinExistence type="predicted"/>
<dbReference type="InterPro" id="IPR010634">
    <property type="entry name" value="DUF1223"/>
</dbReference>
<name>A0A3A6U2C6_9GAMM</name>
<dbReference type="SUPFAM" id="SSF52833">
    <property type="entry name" value="Thioredoxin-like"/>
    <property type="match status" value="1"/>
</dbReference>
<dbReference type="InterPro" id="IPR036249">
    <property type="entry name" value="Thioredoxin-like_sf"/>
</dbReference>
<dbReference type="PANTHER" id="PTHR36057:SF1">
    <property type="entry name" value="LIPOPROTEIN LIPID ATTACHMENT SITE-LIKE PROTEIN, PUTATIVE (DUF1223)-RELATED"/>
    <property type="match status" value="1"/>
</dbReference>
<dbReference type="PANTHER" id="PTHR36057">
    <property type="match status" value="1"/>
</dbReference>
<evidence type="ECO:0000313" key="1">
    <source>
        <dbReference type="EMBL" id="RJY18183.1"/>
    </source>
</evidence>
<dbReference type="OrthoDB" id="9808254at2"/>
<accession>A0A3A6U2C6</accession>
<gene>
    <name evidence="1" type="ORF">D5R81_06535</name>
</gene>
<evidence type="ECO:0000313" key="2">
    <source>
        <dbReference type="Proteomes" id="UP000273022"/>
    </source>
</evidence>
<comment type="caution">
    <text evidence="1">The sequence shown here is derived from an EMBL/GenBank/DDBJ whole genome shotgun (WGS) entry which is preliminary data.</text>
</comment>
<reference evidence="1 2" key="1">
    <citation type="submission" date="2018-09" db="EMBL/GenBank/DDBJ databases">
        <title>Phylogeny of the Shewanellaceae, and recommendation for two new genera, Pseudoshewanella and Parashewanella.</title>
        <authorList>
            <person name="Wang G."/>
        </authorList>
    </citation>
    <scope>NUCLEOTIDE SEQUENCE [LARGE SCALE GENOMIC DNA]</scope>
    <source>
        <strain evidence="1 2">KCTC 22492</strain>
    </source>
</reference>
<sequence>MIIGALLVALASGTQAQSLTEFTKQSDSKKPIFIELFSSQGCSSCPPAEEWLSKFMDEDALWQSYFPVSFHVTYWNYLGWRDPFSKRQFSQRQYDHLNKLNIRQVYTPGFLVNGNEWRGWFDRDFRQVQQAGNHSVGQLNLDIHQQQLIASFKPSNQITQNNNEDYQLKLALVGSGFKTDVLRGENRHKFLKQDFTVISLQSFSAGSNLEFSGTVKTAPSLAQQAEKLAWVSWVEYKGKPIQAVGDWLN</sequence>
<keyword evidence="2" id="KW-1185">Reference proteome</keyword>
<dbReference type="Proteomes" id="UP000273022">
    <property type="component" value="Unassembled WGS sequence"/>
</dbReference>
<protein>
    <submittedName>
        <fullName evidence="1">DUF1223 domain-containing protein</fullName>
    </submittedName>
</protein>
<organism evidence="1 2">
    <name type="scientific">Parashewanella spongiae</name>
    <dbReference type="NCBI Taxonomy" id="342950"/>
    <lineage>
        <taxon>Bacteria</taxon>
        <taxon>Pseudomonadati</taxon>
        <taxon>Pseudomonadota</taxon>
        <taxon>Gammaproteobacteria</taxon>
        <taxon>Alteromonadales</taxon>
        <taxon>Shewanellaceae</taxon>
        <taxon>Parashewanella</taxon>
    </lineage>
</organism>